<dbReference type="InterPro" id="IPR050512">
    <property type="entry name" value="Sulf_AdTrans/APS_kinase"/>
</dbReference>
<dbReference type="CDD" id="cd02027">
    <property type="entry name" value="APSK"/>
    <property type="match status" value="1"/>
</dbReference>
<dbReference type="Gene3D" id="3.40.50.300">
    <property type="entry name" value="P-loop containing nucleotide triphosphate hydrolases"/>
    <property type="match status" value="1"/>
</dbReference>
<comment type="catalytic activity">
    <reaction evidence="1 6 7">
        <text>adenosine 5'-phosphosulfate + ATP = 3'-phosphoadenylyl sulfate + ADP + H(+)</text>
        <dbReference type="Rhea" id="RHEA:24152"/>
        <dbReference type="ChEBI" id="CHEBI:15378"/>
        <dbReference type="ChEBI" id="CHEBI:30616"/>
        <dbReference type="ChEBI" id="CHEBI:58243"/>
        <dbReference type="ChEBI" id="CHEBI:58339"/>
        <dbReference type="ChEBI" id="CHEBI:456216"/>
        <dbReference type="EC" id="2.7.1.25"/>
    </reaction>
</comment>
<comment type="similarity">
    <text evidence="6 7">Belongs to the APS kinase family.</text>
</comment>
<dbReference type="GO" id="GO:0004020">
    <property type="term" value="F:adenylylsulfate kinase activity"/>
    <property type="evidence" value="ECO:0007669"/>
    <property type="project" value="UniProtKB-UniRule"/>
</dbReference>
<keyword evidence="10" id="KW-1185">Reference proteome</keyword>
<keyword evidence="6" id="KW-0597">Phosphoprotein</keyword>
<comment type="pathway">
    <text evidence="6 7">Sulfur metabolism; hydrogen sulfide biosynthesis; sulfite from sulfate: step 2/3.</text>
</comment>
<dbReference type="EMBL" id="BJFL01000008">
    <property type="protein sequence ID" value="GDY30648.1"/>
    <property type="molecule type" value="Genomic_DNA"/>
</dbReference>
<evidence type="ECO:0000313" key="9">
    <source>
        <dbReference type="EMBL" id="GDY30648.1"/>
    </source>
</evidence>
<dbReference type="InterPro" id="IPR059117">
    <property type="entry name" value="APS_kinase_dom"/>
</dbReference>
<keyword evidence="5 6" id="KW-0067">ATP-binding</keyword>
<evidence type="ECO:0000256" key="1">
    <source>
        <dbReference type="ARBA" id="ARBA00001823"/>
    </source>
</evidence>
<dbReference type="RefSeq" id="WP_225978304.1">
    <property type="nucleotide sequence ID" value="NZ_BJFL01000008.1"/>
</dbReference>
<dbReference type="InterPro" id="IPR002891">
    <property type="entry name" value="APS"/>
</dbReference>
<dbReference type="Proteomes" id="UP000298860">
    <property type="component" value="Unassembled WGS sequence"/>
</dbReference>
<dbReference type="PANTHER" id="PTHR42700:SF1">
    <property type="entry name" value="SULFATE ADENYLYLTRANSFERASE"/>
    <property type="match status" value="1"/>
</dbReference>
<evidence type="ECO:0000256" key="7">
    <source>
        <dbReference type="RuleBase" id="RU004347"/>
    </source>
</evidence>
<proteinExistence type="inferred from homology"/>
<dbReference type="GO" id="GO:0005737">
    <property type="term" value="C:cytoplasm"/>
    <property type="evidence" value="ECO:0007669"/>
    <property type="project" value="TreeGrafter"/>
</dbReference>
<keyword evidence="4 6" id="KW-0547">Nucleotide-binding</keyword>
<dbReference type="GO" id="GO:0010134">
    <property type="term" value="P:sulfate assimilation via adenylyl sulfate reduction"/>
    <property type="evidence" value="ECO:0007669"/>
    <property type="project" value="TreeGrafter"/>
</dbReference>
<evidence type="ECO:0000256" key="2">
    <source>
        <dbReference type="ARBA" id="ARBA00012121"/>
    </source>
</evidence>
<evidence type="ECO:0000259" key="8">
    <source>
        <dbReference type="Pfam" id="PF01583"/>
    </source>
</evidence>
<comment type="function">
    <text evidence="6 7">Catalyzes the synthesis of activated sulfate.</text>
</comment>
<dbReference type="GO" id="GO:0004781">
    <property type="term" value="F:sulfate adenylyltransferase (ATP) activity"/>
    <property type="evidence" value="ECO:0007669"/>
    <property type="project" value="TreeGrafter"/>
</dbReference>
<dbReference type="GO" id="GO:0005524">
    <property type="term" value="F:ATP binding"/>
    <property type="evidence" value="ECO:0007669"/>
    <property type="project" value="UniProtKB-UniRule"/>
</dbReference>
<dbReference type="NCBIfam" id="NF003013">
    <property type="entry name" value="PRK03846.1"/>
    <property type="match status" value="1"/>
</dbReference>
<dbReference type="PANTHER" id="PTHR42700">
    <property type="entry name" value="SULFATE ADENYLYLTRANSFERASE"/>
    <property type="match status" value="1"/>
</dbReference>
<accession>A0A4D4J7K5</accession>
<evidence type="ECO:0000313" key="10">
    <source>
        <dbReference type="Proteomes" id="UP000298860"/>
    </source>
</evidence>
<gene>
    <name evidence="9" type="primary">cysC_2</name>
    <name evidence="6" type="synonym">cysC</name>
    <name evidence="9" type="ORF">GTS_22810</name>
</gene>
<evidence type="ECO:0000256" key="4">
    <source>
        <dbReference type="ARBA" id="ARBA00022741"/>
    </source>
</evidence>
<dbReference type="UniPathway" id="UPA00140">
    <property type="reaction ID" value="UER00205"/>
</dbReference>
<dbReference type="EC" id="2.7.1.25" evidence="2 6"/>
<dbReference type="SUPFAM" id="SSF52540">
    <property type="entry name" value="P-loop containing nucleoside triphosphate hydrolases"/>
    <property type="match status" value="1"/>
</dbReference>
<feature type="domain" description="APS kinase" evidence="8">
    <location>
        <begin position="6"/>
        <end position="157"/>
    </location>
</feature>
<dbReference type="Pfam" id="PF01583">
    <property type="entry name" value="APS_kinase"/>
    <property type="match status" value="1"/>
</dbReference>
<feature type="binding site" evidence="6">
    <location>
        <begin position="14"/>
        <end position="21"/>
    </location>
    <ligand>
        <name>ATP</name>
        <dbReference type="ChEBI" id="CHEBI:30616"/>
    </ligand>
</feature>
<comment type="caution">
    <text evidence="6">Lacks conserved residue(s) required for the propagation of feature annotation.</text>
</comment>
<dbReference type="AlphaFoldDB" id="A0A4D4J7K5"/>
<dbReference type="HAMAP" id="MF_00065">
    <property type="entry name" value="Adenylyl_sulf_kinase"/>
    <property type="match status" value="1"/>
</dbReference>
<evidence type="ECO:0000256" key="3">
    <source>
        <dbReference type="ARBA" id="ARBA00022679"/>
    </source>
</evidence>
<protein>
    <recommendedName>
        <fullName evidence="2 6">Adenylyl-sulfate kinase</fullName>
        <ecNumber evidence="2 6">2.7.1.25</ecNumber>
    </recommendedName>
    <alternativeName>
        <fullName evidence="6">APS kinase</fullName>
    </alternativeName>
    <alternativeName>
        <fullName evidence="6">ATP adenosine-5'-phosphosulfate 3'-phosphotransferase</fullName>
    </alternativeName>
    <alternativeName>
        <fullName evidence="6">Adenosine-5'-phosphosulfate kinase</fullName>
    </alternativeName>
</protein>
<dbReference type="GO" id="GO:0019379">
    <property type="term" value="P:sulfate assimilation, phosphoadenylyl sulfate reduction by phosphoadenylyl-sulfate reductase (thioredoxin)"/>
    <property type="evidence" value="ECO:0007669"/>
    <property type="project" value="TreeGrafter"/>
</dbReference>
<dbReference type="InterPro" id="IPR027417">
    <property type="entry name" value="P-loop_NTPase"/>
</dbReference>
<evidence type="ECO:0000256" key="5">
    <source>
        <dbReference type="ARBA" id="ARBA00022840"/>
    </source>
</evidence>
<keyword evidence="3 6" id="KW-0808">Transferase</keyword>
<keyword evidence="6 7" id="KW-0418">Kinase</keyword>
<evidence type="ECO:0000256" key="6">
    <source>
        <dbReference type="HAMAP-Rule" id="MF_00065"/>
    </source>
</evidence>
<organism evidence="9 10">
    <name type="scientific">Gandjariella thermophila</name>
    <dbReference type="NCBI Taxonomy" id="1931992"/>
    <lineage>
        <taxon>Bacteria</taxon>
        <taxon>Bacillati</taxon>
        <taxon>Actinomycetota</taxon>
        <taxon>Actinomycetes</taxon>
        <taxon>Pseudonocardiales</taxon>
        <taxon>Pseudonocardiaceae</taxon>
        <taxon>Gandjariella</taxon>
    </lineage>
</organism>
<dbReference type="NCBIfam" id="TIGR00455">
    <property type="entry name" value="apsK"/>
    <property type="match status" value="1"/>
</dbReference>
<name>A0A4D4J7K5_9PSEU</name>
<dbReference type="GO" id="GO:0070814">
    <property type="term" value="P:hydrogen sulfide biosynthetic process"/>
    <property type="evidence" value="ECO:0007669"/>
    <property type="project" value="UniProtKB-UniRule"/>
</dbReference>
<reference evidence="10" key="1">
    <citation type="submission" date="2019-04" db="EMBL/GenBank/DDBJ databases">
        <title>Draft genome sequence of Pseudonocardiaceae bacterium SL3-2-4.</title>
        <authorList>
            <person name="Ningsih F."/>
            <person name="Yokota A."/>
            <person name="Sakai Y."/>
            <person name="Nanatani K."/>
            <person name="Yabe S."/>
            <person name="Oetari A."/>
            <person name="Sjamsuridzal W."/>
        </authorList>
    </citation>
    <scope>NUCLEOTIDE SEQUENCE [LARGE SCALE GENOMIC DNA]</scope>
    <source>
        <strain evidence="10">SL3-2-4</strain>
    </source>
</reference>
<comment type="caution">
    <text evidence="9">The sequence shown here is derived from an EMBL/GenBank/DDBJ whole genome shotgun (WGS) entry which is preliminary data.</text>
</comment>
<sequence length="181" mass="19921">MPQLTRGATVWLTGLPGAGKTTVARAVEARLAGLVQVAVLDGDDLRRTISADLGFSEEDRERHGRRVGYVAELLARHRILVLVPVITPFARTRAAVRRHHEERGSVLLEVHVATPVDECARRDPKGLYARARAGQLRGLTGVDGPYEVPENPELRLDTTNIGIDTAAERVLGLLERHRLLH</sequence>